<feature type="compositionally biased region" description="Acidic residues" evidence="1">
    <location>
        <begin position="471"/>
        <end position="486"/>
    </location>
</feature>
<accession>A0A316VWT8</accession>
<dbReference type="EMBL" id="KZ819385">
    <property type="protein sequence ID" value="PWN41940.1"/>
    <property type="molecule type" value="Genomic_DNA"/>
</dbReference>
<proteinExistence type="predicted"/>
<feature type="region of interest" description="Disordered" evidence="1">
    <location>
        <begin position="303"/>
        <end position="531"/>
    </location>
</feature>
<dbReference type="GO" id="GO:0016020">
    <property type="term" value="C:membrane"/>
    <property type="evidence" value="ECO:0007669"/>
    <property type="project" value="TreeGrafter"/>
</dbReference>
<feature type="compositionally biased region" description="Basic residues" evidence="1">
    <location>
        <begin position="197"/>
        <end position="211"/>
    </location>
</feature>
<dbReference type="RefSeq" id="XP_025369100.1">
    <property type="nucleotide sequence ID" value="XM_025514101.1"/>
</dbReference>
<dbReference type="OrthoDB" id="431202at2759"/>
<dbReference type="Proteomes" id="UP000245783">
    <property type="component" value="Unassembled WGS sequence"/>
</dbReference>
<reference evidence="4 5" key="1">
    <citation type="journal article" date="2018" name="Mol. Biol. Evol.">
        <title>Broad Genomic Sampling Reveals a Smut Pathogenic Ancestry of the Fungal Clade Ustilaginomycotina.</title>
        <authorList>
            <person name="Kijpornyongpan T."/>
            <person name="Mondo S.J."/>
            <person name="Barry K."/>
            <person name="Sandor L."/>
            <person name="Lee J."/>
            <person name="Lipzen A."/>
            <person name="Pangilinan J."/>
            <person name="LaButti K."/>
            <person name="Hainaut M."/>
            <person name="Henrissat B."/>
            <person name="Grigoriev I.V."/>
            <person name="Spatafora J.W."/>
            <person name="Aime M.C."/>
        </authorList>
    </citation>
    <scope>NUCLEOTIDE SEQUENCE [LARGE SCALE GENOMIC DNA]</scope>
    <source>
        <strain evidence="4 5">MCA 4658</strain>
    </source>
</reference>
<evidence type="ECO:0000256" key="3">
    <source>
        <dbReference type="SAM" id="SignalP"/>
    </source>
</evidence>
<evidence type="ECO:0000313" key="5">
    <source>
        <dbReference type="Proteomes" id="UP000245783"/>
    </source>
</evidence>
<dbReference type="InParanoid" id="A0A316VWT8"/>
<feature type="transmembrane region" description="Helical" evidence="2">
    <location>
        <begin position="59"/>
        <end position="81"/>
    </location>
</feature>
<evidence type="ECO:0008006" key="6">
    <source>
        <dbReference type="Google" id="ProtNLM"/>
    </source>
</evidence>
<feature type="region of interest" description="Disordered" evidence="1">
    <location>
        <begin position="185"/>
        <end position="213"/>
    </location>
</feature>
<dbReference type="InterPro" id="IPR022127">
    <property type="entry name" value="STIMATE/YPL162C"/>
</dbReference>
<keyword evidence="2" id="KW-0472">Membrane</keyword>
<sequence>MASAAVLLPAMTLLLRQEPTATPTSPLPGPGPGPAPTDAPSPYPIPLPGAEIGDEGCRLLGPFALAVQAAMGVIVVGSLVFKRRRERPMRPWKIWMLDVTKQMLGQGFVHSLNVFLSDWTSHHGTDRTNPCALYVLNIGVDTTLGVGFIYLAMRFLTHFLTDVAGIEGCVSGVYSAAPIVTALPPPSPSGSTSGRPRLPRSRTRRRYRRGASQHAQRPRLSFWARQLAMYLFAMLLMKIAVLFLFSLLPFLVDLADGILALFGGHKRAELLFSLAIFPIIMNVLQFWLIDSLLRHDPVKSKYAADPDGHIGGAPEATGHEGRPSEASEYFDGDSLDIERGGGRNSNSSGGMYHQARNQSEAHLVGDASESDDDEQSNNRRQRSSTTDAHAYPPSLNGSAAGSRAGSPRNDLRGASKKGAHTSSVAQEASLRKPEGNSSHSQLGAQADTSSARVEQASKESLRTQAGKALSDEGDAEDAWDAWDDIDGAPAAAAAMGTSTTAEDKKRSSNDMKLAMTSPGASSPPVDPKRRD</sequence>
<gene>
    <name evidence="4" type="ORF">IE81DRAFT_323942</name>
</gene>
<dbReference type="STRING" id="1522189.A0A316VWT8"/>
<keyword evidence="2" id="KW-0812">Transmembrane</keyword>
<feature type="region of interest" description="Disordered" evidence="1">
    <location>
        <begin position="20"/>
        <end position="47"/>
    </location>
</feature>
<dbReference type="PANTHER" id="PTHR31735">
    <property type="entry name" value="VACUOLAR MEMBRANE PROTEIN YPL162C"/>
    <property type="match status" value="1"/>
</dbReference>
<evidence type="ECO:0000256" key="1">
    <source>
        <dbReference type="SAM" id="MobiDB-lite"/>
    </source>
</evidence>
<keyword evidence="5" id="KW-1185">Reference proteome</keyword>
<keyword evidence="2" id="KW-1133">Transmembrane helix</keyword>
<dbReference type="PANTHER" id="PTHR31735:SF1">
    <property type="entry name" value="VACUOLAR MEMBRANE PROTEIN YPL162C"/>
    <property type="match status" value="1"/>
</dbReference>
<dbReference type="Pfam" id="PF12400">
    <property type="entry name" value="STIMATE"/>
    <property type="match status" value="1"/>
</dbReference>
<feature type="transmembrane region" description="Helical" evidence="2">
    <location>
        <begin position="270"/>
        <end position="289"/>
    </location>
</feature>
<evidence type="ECO:0000256" key="2">
    <source>
        <dbReference type="SAM" id="Phobius"/>
    </source>
</evidence>
<feature type="compositionally biased region" description="Pro residues" evidence="1">
    <location>
        <begin position="25"/>
        <end position="47"/>
    </location>
</feature>
<feature type="chain" id="PRO_5016258840" description="Vacuolar membrane protein" evidence="3">
    <location>
        <begin position="22"/>
        <end position="531"/>
    </location>
</feature>
<keyword evidence="3" id="KW-0732">Signal</keyword>
<dbReference type="GeneID" id="37035971"/>
<dbReference type="AlphaFoldDB" id="A0A316VWT8"/>
<feature type="compositionally biased region" description="Polar residues" evidence="1">
    <location>
        <begin position="435"/>
        <end position="452"/>
    </location>
</feature>
<organism evidence="4 5">
    <name type="scientific">Ceraceosorus guamensis</name>
    <dbReference type="NCBI Taxonomy" id="1522189"/>
    <lineage>
        <taxon>Eukaryota</taxon>
        <taxon>Fungi</taxon>
        <taxon>Dikarya</taxon>
        <taxon>Basidiomycota</taxon>
        <taxon>Ustilaginomycotina</taxon>
        <taxon>Exobasidiomycetes</taxon>
        <taxon>Ceraceosorales</taxon>
        <taxon>Ceraceosoraceae</taxon>
        <taxon>Ceraceosorus</taxon>
    </lineage>
</organism>
<feature type="signal peptide" evidence="3">
    <location>
        <begin position="1"/>
        <end position="21"/>
    </location>
</feature>
<feature type="transmembrane region" description="Helical" evidence="2">
    <location>
        <begin position="227"/>
        <end position="250"/>
    </location>
</feature>
<protein>
    <recommendedName>
        <fullName evidence="6">Vacuolar membrane protein</fullName>
    </recommendedName>
</protein>
<evidence type="ECO:0000313" key="4">
    <source>
        <dbReference type="EMBL" id="PWN41940.1"/>
    </source>
</evidence>
<name>A0A316VWT8_9BASI</name>